<evidence type="ECO:0000256" key="1">
    <source>
        <dbReference type="ARBA" id="ARBA00001971"/>
    </source>
</evidence>
<dbReference type="PRINTS" id="PR00385">
    <property type="entry name" value="P450"/>
</dbReference>
<evidence type="ECO:0000256" key="4">
    <source>
        <dbReference type="ARBA" id="ARBA00022617"/>
    </source>
</evidence>
<dbReference type="InterPro" id="IPR002403">
    <property type="entry name" value="Cyt_P450_E_grp-IV"/>
</dbReference>
<dbReference type="Gene3D" id="1.10.630.10">
    <property type="entry name" value="Cytochrome P450"/>
    <property type="match status" value="1"/>
</dbReference>
<dbReference type="InterPro" id="IPR050121">
    <property type="entry name" value="Cytochrome_P450_monoxygenase"/>
</dbReference>
<accession>A0A9P6H653</accession>
<reference evidence="10" key="1">
    <citation type="journal article" date="2020" name="Nat. Commun.">
        <title>Large-scale genome sequencing of mycorrhizal fungi provides insights into the early evolution of symbiotic traits.</title>
        <authorList>
            <person name="Miyauchi S."/>
            <person name="Kiss E."/>
            <person name="Kuo A."/>
            <person name="Drula E."/>
            <person name="Kohler A."/>
            <person name="Sanchez-Garcia M."/>
            <person name="Morin E."/>
            <person name="Andreopoulos B."/>
            <person name="Barry K.W."/>
            <person name="Bonito G."/>
            <person name="Buee M."/>
            <person name="Carver A."/>
            <person name="Chen C."/>
            <person name="Cichocki N."/>
            <person name="Clum A."/>
            <person name="Culley D."/>
            <person name="Crous P.W."/>
            <person name="Fauchery L."/>
            <person name="Girlanda M."/>
            <person name="Hayes R.D."/>
            <person name="Keri Z."/>
            <person name="LaButti K."/>
            <person name="Lipzen A."/>
            <person name="Lombard V."/>
            <person name="Magnuson J."/>
            <person name="Maillard F."/>
            <person name="Murat C."/>
            <person name="Nolan M."/>
            <person name="Ohm R.A."/>
            <person name="Pangilinan J."/>
            <person name="Pereira M.F."/>
            <person name="Perotto S."/>
            <person name="Peter M."/>
            <person name="Pfister S."/>
            <person name="Riley R."/>
            <person name="Sitrit Y."/>
            <person name="Stielow J.B."/>
            <person name="Szollosi G."/>
            <person name="Zifcakova L."/>
            <person name="Stursova M."/>
            <person name="Spatafora J.W."/>
            <person name="Tedersoo L."/>
            <person name="Vaario L.M."/>
            <person name="Yamada A."/>
            <person name="Yan M."/>
            <person name="Wang P."/>
            <person name="Xu J."/>
            <person name="Bruns T."/>
            <person name="Baldrian P."/>
            <person name="Vilgalys R."/>
            <person name="Dunand C."/>
            <person name="Henrissat B."/>
            <person name="Grigoriev I.V."/>
            <person name="Hibbett D."/>
            <person name="Nagy L.G."/>
            <person name="Martin F.M."/>
        </authorList>
    </citation>
    <scope>NUCLEOTIDE SEQUENCE</scope>
    <source>
        <strain evidence="10">UH-Tt-Lm1</strain>
    </source>
</reference>
<evidence type="ECO:0000313" key="10">
    <source>
        <dbReference type="EMBL" id="KAF9778923.1"/>
    </source>
</evidence>
<dbReference type="GO" id="GO:0005506">
    <property type="term" value="F:iron ion binding"/>
    <property type="evidence" value="ECO:0007669"/>
    <property type="project" value="InterPro"/>
</dbReference>
<reference evidence="10" key="2">
    <citation type="submission" date="2020-11" db="EMBL/GenBank/DDBJ databases">
        <authorList>
            <consortium name="DOE Joint Genome Institute"/>
            <person name="Kuo A."/>
            <person name="Miyauchi S."/>
            <person name="Kiss E."/>
            <person name="Drula E."/>
            <person name="Kohler A."/>
            <person name="Sanchez-Garcia M."/>
            <person name="Andreopoulos B."/>
            <person name="Barry K.W."/>
            <person name="Bonito G."/>
            <person name="Buee M."/>
            <person name="Carver A."/>
            <person name="Chen C."/>
            <person name="Cichocki N."/>
            <person name="Clum A."/>
            <person name="Culley D."/>
            <person name="Crous P.W."/>
            <person name="Fauchery L."/>
            <person name="Girlanda M."/>
            <person name="Hayes R."/>
            <person name="Keri Z."/>
            <person name="Labutti K."/>
            <person name="Lipzen A."/>
            <person name="Lombard V."/>
            <person name="Magnuson J."/>
            <person name="Maillard F."/>
            <person name="Morin E."/>
            <person name="Murat C."/>
            <person name="Nolan M."/>
            <person name="Ohm R."/>
            <person name="Pangilinan J."/>
            <person name="Pereira M."/>
            <person name="Perotto S."/>
            <person name="Peter M."/>
            <person name="Riley R."/>
            <person name="Sitrit Y."/>
            <person name="Stielow B."/>
            <person name="Szollosi G."/>
            <person name="Zifcakova L."/>
            <person name="Stursova M."/>
            <person name="Spatafora J.W."/>
            <person name="Tedersoo L."/>
            <person name="Vaario L.-M."/>
            <person name="Yamada A."/>
            <person name="Yan M."/>
            <person name="Wang P."/>
            <person name="Xu J."/>
            <person name="Bruns T."/>
            <person name="Baldrian P."/>
            <person name="Vilgalys R."/>
            <person name="Henrissat B."/>
            <person name="Grigoriev I.V."/>
            <person name="Hibbett D."/>
            <person name="Nagy L.G."/>
            <person name="Martin F.M."/>
        </authorList>
    </citation>
    <scope>NUCLEOTIDE SEQUENCE</scope>
    <source>
        <strain evidence="10">UH-Tt-Lm1</strain>
    </source>
</reference>
<dbReference type="InterPro" id="IPR036396">
    <property type="entry name" value="Cyt_P450_sf"/>
</dbReference>
<dbReference type="Pfam" id="PF00067">
    <property type="entry name" value="p450"/>
    <property type="match status" value="1"/>
</dbReference>
<dbReference type="GO" id="GO:0020037">
    <property type="term" value="F:heme binding"/>
    <property type="evidence" value="ECO:0007669"/>
    <property type="project" value="InterPro"/>
</dbReference>
<evidence type="ECO:0000256" key="3">
    <source>
        <dbReference type="ARBA" id="ARBA00010617"/>
    </source>
</evidence>
<feature type="binding site" description="axial binding residue" evidence="9">
    <location>
        <position position="464"/>
    </location>
    <ligand>
        <name>heme</name>
        <dbReference type="ChEBI" id="CHEBI:30413"/>
    </ligand>
    <ligandPart>
        <name>Fe</name>
        <dbReference type="ChEBI" id="CHEBI:18248"/>
    </ligandPart>
</feature>
<dbReference type="OrthoDB" id="1470350at2759"/>
<dbReference type="GO" id="GO:0004497">
    <property type="term" value="F:monooxygenase activity"/>
    <property type="evidence" value="ECO:0007669"/>
    <property type="project" value="UniProtKB-KW"/>
</dbReference>
<dbReference type="AlphaFoldDB" id="A0A9P6H653"/>
<organism evidence="10 11">
    <name type="scientific">Thelephora terrestris</name>
    <dbReference type="NCBI Taxonomy" id="56493"/>
    <lineage>
        <taxon>Eukaryota</taxon>
        <taxon>Fungi</taxon>
        <taxon>Dikarya</taxon>
        <taxon>Basidiomycota</taxon>
        <taxon>Agaricomycotina</taxon>
        <taxon>Agaricomycetes</taxon>
        <taxon>Thelephorales</taxon>
        <taxon>Thelephoraceae</taxon>
        <taxon>Thelephora</taxon>
    </lineage>
</organism>
<dbReference type="InterPro" id="IPR001128">
    <property type="entry name" value="Cyt_P450"/>
</dbReference>
<keyword evidence="7 9" id="KW-0408">Iron</keyword>
<dbReference type="SUPFAM" id="SSF48264">
    <property type="entry name" value="Cytochrome P450"/>
    <property type="match status" value="1"/>
</dbReference>
<evidence type="ECO:0000256" key="2">
    <source>
        <dbReference type="ARBA" id="ARBA00005179"/>
    </source>
</evidence>
<keyword evidence="8" id="KW-0503">Monooxygenase</keyword>
<evidence type="ECO:0000256" key="8">
    <source>
        <dbReference type="ARBA" id="ARBA00023033"/>
    </source>
</evidence>
<keyword evidence="11" id="KW-1185">Reference proteome</keyword>
<name>A0A9P6H653_9AGAM</name>
<sequence>MFWLLSLGLLATPLLILIFTFVKLQIRSARSPLRKLPGPPAKSWFYGNVTYILEKGQSVAWDEWVATYGKTFQYPLMFNYPSLFTTDPRAINHVLTHSDEFEKPPVGKAALGLLGDGLIFAEGERHRKQRRIMNPAFGPGQLRSFTPIFNQKAHEVENIWLSQLNEAQADVIKVDVPNYMGRVTLDIIGLAGFDYKFDSLHSKGDELGIAFSSLASGGNAPMARWTITPHLLALAPILTKLPCLTRRLRKPKAAIDRIGNELIAERKSTFLREQSSGVKETSGTYGRDLLTLLIRANLQDPDCMNDSDVCAQIGTFFIAGHETTSTAMSWTFFGLCQNLGAQKRLREELLTLDTDDPTMDELKSFPYLDMVVRESLRLYSPVFVSRRVAVKDTVLPMRDGSSISMSEGDSFTIPIYAMNTDKDIWGDDSLEFKPERWESPPEAISEHHGVWANLMAFLGGSHACIGYQFTIIEMKCLLFALIRKFEFELVIPAEDIVWGNHAVVRRPFVKGEEQDGQKLPLYVKVYVPDL</sequence>
<comment type="similarity">
    <text evidence="3">Belongs to the cytochrome P450 family.</text>
</comment>
<comment type="pathway">
    <text evidence="2">Secondary metabolite biosynthesis.</text>
</comment>
<proteinExistence type="inferred from homology"/>
<evidence type="ECO:0000256" key="7">
    <source>
        <dbReference type="ARBA" id="ARBA00023004"/>
    </source>
</evidence>
<dbReference type="GO" id="GO:0016705">
    <property type="term" value="F:oxidoreductase activity, acting on paired donors, with incorporation or reduction of molecular oxygen"/>
    <property type="evidence" value="ECO:0007669"/>
    <property type="project" value="InterPro"/>
</dbReference>
<keyword evidence="4 9" id="KW-0349">Heme</keyword>
<gene>
    <name evidence="10" type="ORF">BJ322DRAFT_462185</name>
</gene>
<dbReference type="Proteomes" id="UP000736335">
    <property type="component" value="Unassembled WGS sequence"/>
</dbReference>
<dbReference type="CDD" id="cd11069">
    <property type="entry name" value="CYP_FUM15-like"/>
    <property type="match status" value="1"/>
</dbReference>
<dbReference type="PANTHER" id="PTHR24305">
    <property type="entry name" value="CYTOCHROME P450"/>
    <property type="match status" value="1"/>
</dbReference>
<keyword evidence="6" id="KW-0560">Oxidoreductase</keyword>
<evidence type="ECO:0000256" key="6">
    <source>
        <dbReference type="ARBA" id="ARBA00023002"/>
    </source>
</evidence>
<evidence type="ECO:0000313" key="11">
    <source>
        <dbReference type="Proteomes" id="UP000736335"/>
    </source>
</evidence>
<dbReference type="PRINTS" id="PR00465">
    <property type="entry name" value="EP450IV"/>
</dbReference>
<dbReference type="EMBL" id="WIUZ02000021">
    <property type="protein sequence ID" value="KAF9778923.1"/>
    <property type="molecule type" value="Genomic_DNA"/>
</dbReference>
<evidence type="ECO:0000256" key="9">
    <source>
        <dbReference type="PIRSR" id="PIRSR602403-1"/>
    </source>
</evidence>
<evidence type="ECO:0000256" key="5">
    <source>
        <dbReference type="ARBA" id="ARBA00022723"/>
    </source>
</evidence>
<keyword evidence="5 9" id="KW-0479">Metal-binding</keyword>
<comment type="caution">
    <text evidence="10">The sequence shown here is derived from an EMBL/GenBank/DDBJ whole genome shotgun (WGS) entry which is preliminary data.</text>
</comment>
<protein>
    <submittedName>
        <fullName evidence="10">Cytochrome P450</fullName>
    </submittedName>
</protein>
<comment type="cofactor">
    <cofactor evidence="1 9">
        <name>heme</name>
        <dbReference type="ChEBI" id="CHEBI:30413"/>
    </cofactor>
</comment>
<dbReference type="PANTHER" id="PTHR24305:SF166">
    <property type="entry name" value="CYTOCHROME P450 12A4, MITOCHONDRIAL-RELATED"/>
    <property type="match status" value="1"/>
</dbReference>